<evidence type="ECO:0000259" key="3">
    <source>
        <dbReference type="Pfam" id="PF02525"/>
    </source>
</evidence>
<dbReference type="PANTHER" id="PTHR10204:SF34">
    <property type="entry name" value="NAD(P)H DEHYDROGENASE [QUINONE] 1 ISOFORM 1"/>
    <property type="match status" value="1"/>
</dbReference>
<dbReference type="InterPro" id="IPR029039">
    <property type="entry name" value="Flavoprotein-like_sf"/>
</dbReference>
<dbReference type="PANTHER" id="PTHR10204">
    <property type="entry name" value="NAD P H OXIDOREDUCTASE-RELATED"/>
    <property type="match status" value="1"/>
</dbReference>
<keyword evidence="2" id="KW-0560">Oxidoreductase</keyword>
<dbReference type="InterPro" id="IPR003680">
    <property type="entry name" value="Flavodoxin_fold"/>
</dbReference>
<dbReference type="GO" id="GO:0005829">
    <property type="term" value="C:cytosol"/>
    <property type="evidence" value="ECO:0007669"/>
    <property type="project" value="TreeGrafter"/>
</dbReference>
<evidence type="ECO:0000256" key="2">
    <source>
        <dbReference type="ARBA" id="ARBA00023002"/>
    </source>
</evidence>
<dbReference type="EMBL" id="CP058215">
    <property type="protein sequence ID" value="QLC51278.1"/>
    <property type="molecule type" value="Genomic_DNA"/>
</dbReference>
<proteinExistence type="inferred from homology"/>
<accession>A0A7D5E9H0</accession>
<evidence type="ECO:0000313" key="4">
    <source>
        <dbReference type="EMBL" id="QLC51278.1"/>
    </source>
</evidence>
<reference evidence="4 5" key="1">
    <citation type="submission" date="2020-06" db="EMBL/GenBank/DDBJ databases">
        <title>Methanolobus halotolerans sp. nov., isolated from a saline lake Tus in Siberia.</title>
        <authorList>
            <person name="Shen Y."/>
            <person name="Chen S.-C."/>
            <person name="Lai M.-C."/>
            <person name="Huang H.-H."/>
            <person name="Chiu H.-H."/>
            <person name="Tang S.-L."/>
            <person name="Rogozin D.Y."/>
            <person name="Degermendzhy A.G."/>
        </authorList>
    </citation>
    <scope>NUCLEOTIDE SEQUENCE [LARGE SCALE GENOMIC DNA]</scope>
    <source>
        <strain evidence="4 5">DSM 21339</strain>
    </source>
</reference>
<dbReference type="Proteomes" id="UP000509594">
    <property type="component" value="Chromosome"/>
</dbReference>
<protein>
    <submittedName>
        <fullName evidence="4">NAD(P)H-dependent oxidoreductase</fullName>
    </submittedName>
</protein>
<organism evidence="4 5">
    <name type="scientific">Methanolobus zinderi</name>
    <dbReference type="NCBI Taxonomy" id="536044"/>
    <lineage>
        <taxon>Archaea</taxon>
        <taxon>Methanobacteriati</taxon>
        <taxon>Methanobacteriota</taxon>
        <taxon>Stenosarchaea group</taxon>
        <taxon>Methanomicrobia</taxon>
        <taxon>Methanosarcinales</taxon>
        <taxon>Methanosarcinaceae</taxon>
        <taxon>Methanolobus</taxon>
    </lineage>
</organism>
<gene>
    <name evidence="4" type="ORF">HWN40_07425</name>
</gene>
<dbReference type="InterPro" id="IPR051545">
    <property type="entry name" value="NAD(P)H_dehydrogenase_qn"/>
</dbReference>
<comment type="similarity">
    <text evidence="1">Belongs to the NAD(P)H dehydrogenase (quinone) family.</text>
</comment>
<sequence length="193" mass="22071">MHPYGKSFNHAIADVTVSTLKESGHEVSFHDLCAEGFDPILMGEELVSDRSDDELVQIHWNEIKEADGIVIIHPNWWGQPPAILKGWVDRVLRENVAYRFPEDDDGSGLPIGLLKARVALVFNTSNTPEERENTVFGDPLERIWKDCIFDFCGVSNFHRRMFRTIAGSTSEQRQAWLDEVMDMVCEHFPGKER</sequence>
<dbReference type="GO" id="GO:0003955">
    <property type="term" value="F:NAD(P)H dehydrogenase (quinone) activity"/>
    <property type="evidence" value="ECO:0007669"/>
    <property type="project" value="TreeGrafter"/>
</dbReference>
<dbReference type="KEGG" id="mzi:HWN40_07425"/>
<evidence type="ECO:0000313" key="5">
    <source>
        <dbReference type="Proteomes" id="UP000509594"/>
    </source>
</evidence>
<feature type="domain" description="Flavodoxin-like fold" evidence="3">
    <location>
        <begin position="2"/>
        <end position="175"/>
    </location>
</feature>
<dbReference type="SUPFAM" id="SSF52218">
    <property type="entry name" value="Flavoproteins"/>
    <property type="match status" value="1"/>
</dbReference>
<keyword evidence="5" id="KW-1185">Reference proteome</keyword>
<name>A0A7D5E9H0_9EURY</name>
<dbReference type="Pfam" id="PF02525">
    <property type="entry name" value="Flavodoxin_2"/>
    <property type="match status" value="1"/>
</dbReference>
<dbReference type="AlphaFoldDB" id="A0A7D5E9H0"/>
<evidence type="ECO:0000256" key="1">
    <source>
        <dbReference type="ARBA" id="ARBA00006252"/>
    </source>
</evidence>
<dbReference type="Gene3D" id="3.40.50.360">
    <property type="match status" value="1"/>
</dbReference>